<dbReference type="InterPro" id="IPR001611">
    <property type="entry name" value="Leu-rich_rpt"/>
</dbReference>
<comment type="caution">
    <text evidence="4">The sequence shown here is derived from an EMBL/GenBank/DDBJ whole genome shotgun (WGS) entry which is preliminary data.</text>
</comment>
<feature type="compositionally biased region" description="Polar residues" evidence="3">
    <location>
        <begin position="369"/>
        <end position="380"/>
    </location>
</feature>
<keyword evidence="1" id="KW-0433">Leucine-rich repeat</keyword>
<reference evidence="4 5" key="1">
    <citation type="submission" date="2023-08" db="EMBL/GenBank/DDBJ databases">
        <authorList>
            <person name="Palmer J.M."/>
        </authorList>
    </citation>
    <scope>NUCLEOTIDE SEQUENCE [LARGE SCALE GENOMIC DNA]</scope>
    <source>
        <strain evidence="4 5">TWF481</strain>
    </source>
</reference>
<evidence type="ECO:0000313" key="5">
    <source>
        <dbReference type="Proteomes" id="UP001370758"/>
    </source>
</evidence>
<dbReference type="Pfam" id="PF10428">
    <property type="entry name" value="SOG2"/>
    <property type="match status" value="2"/>
</dbReference>
<feature type="region of interest" description="Disordered" evidence="3">
    <location>
        <begin position="369"/>
        <end position="400"/>
    </location>
</feature>
<dbReference type="PANTHER" id="PTHR48051">
    <property type="match status" value="1"/>
</dbReference>
<dbReference type="Pfam" id="PF13855">
    <property type="entry name" value="LRR_8"/>
    <property type="match status" value="1"/>
</dbReference>
<proteinExistence type="predicted"/>
<dbReference type="PROSITE" id="PS51450">
    <property type="entry name" value="LRR"/>
    <property type="match status" value="2"/>
</dbReference>
<keyword evidence="5" id="KW-1185">Reference proteome</keyword>
<accession>A0AAV9WKA8</accession>
<dbReference type="SMART" id="SM00369">
    <property type="entry name" value="LRR_TYP"/>
    <property type="match status" value="3"/>
</dbReference>
<dbReference type="AlphaFoldDB" id="A0AAV9WKA8"/>
<feature type="region of interest" description="Disordered" evidence="3">
    <location>
        <begin position="219"/>
        <end position="289"/>
    </location>
</feature>
<dbReference type="GO" id="GO:0005737">
    <property type="term" value="C:cytoplasm"/>
    <property type="evidence" value="ECO:0007669"/>
    <property type="project" value="TreeGrafter"/>
</dbReference>
<keyword evidence="2" id="KW-0677">Repeat</keyword>
<dbReference type="SMART" id="SM00364">
    <property type="entry name" value="LRR_BAC"/>
    <property type="match status" value="4"/>
</dbReference>
<organism evidence="4 5">
    <name type="scientific">Arthrobotrys musiformis</name>
    <dbReference type="NCBI Taxonomy" id="47236"/>
    <lineage>
        <taxon>Eukaryota</taxon>
        <taxon>Fungi</taxon>
        <taxon>Dikarya</taxon>
        <taxon>Ascomycota</taxon>
        <taxon>Pezizomycotina</taxon>
        <taxon>Orbiliomycetes</taxon>
        <taxon>Orbiliales</taxon>
        <taxon>Orbiliaceae</taxon>
        <taxon>Arthrobotrys</taxon>
    </lineage>
</organism>
<gene>
    <name evidence="4" type="primary">SOG2</name>
    <name evidence="4" type="ORF">TWF481_004689</name>
</gene>
<feature type="compositionally biased region" description="Polar residues" evidence="3">
    <location>
        <begin position="220"/>
        <end position="236"/>
    </location>
</feature>
<dbReference type="PANTHER" id="PTHR48051:SF51">
    <property type="entry name" value="LEUCINE-RICH REPEAT-CONTAINING PROTEIN 10B"/>
    <property type="match status" value="1"/>
</dbReference>
<feature type="compositionally biased region" description="Low complexity" evidence="3">
    <location>
        <begin position="382"/>
        <end position="393"/>
    </location>
</feature>
<protein>
    <submittedName>
        <fullName evidence="4">RAM signaling network component</fullName>
    </submittedName>
</protein>
<dbReference type="Proteomes" id="UP001370758">
    <property type="component" value="Unassembled WGS sequence"/>
</dbReference>
<evidence type="ECO:0000256" key="2">
    <source>
        <dbReference type="ARBA" id="ARBA00022737"/>
    </source>
</evidence>
<name>A0AAV9WKA8_9PEZI</name>
<dbReference type="InterPro" id="IPR032675">
    <property type="entry name" value="LRR_dom_sf"/>
</dbReference>
<dbReference type="InterPro" id="IPR050216">
    <property type="entry name" value="LRR_domain-containing"/>
</dbReference>
<evidence type="ECO:0000256" key="3">
    <source>
        <dbReference type="SAM" id="MobiDB-lite"/>
    </source>
</evidence>
<sequence>MTKCKYTNSRASNSYIASSISEMENRKAKLGTPITTTVCVALVESALQQASTERKDDSTGLSLNLSSQKIGSIPSEVVAMVKDDVERLALGHNQLSSFDPEFGLCSRLRYLNVRSNFFREFPAILCTMASLEILDISRNRIRELPKDFGHLIGLKVLSLSKNKLRTLPNYICQMDDLEILRIDRNPLSDLPQELYELEDDGYADKDGWLERLKTHLRQTMEGQSASNETEYSNSSDGENDTDYSNIGKLPIPDNKVDRETTSTQAEESTRSRALTLEPSAPADQMGAPAIPSKNLQRKLAGNGPQSLTTPALPVVGQAMERSRSNSESGPANRATKRMGYIGQKNALGTVDEVRTIKHHVRGISYDSSMNEAAQRASNVPNGGDAASSLSGAAPRDDTRSAEPYFRRIQGTPKQSGGADIAISSTISETARSILYSMYKVQPAIDSYVGLLKERNRLQTTGIDRILPAASLNISSLIQSLEVYEARGDQSSLDSLLNTSHTTILTFKHVLNQLQQVIYSAANQVEVRYTRTILLAIFGSLVELQQAWTVLRKCIPPPSSARSGNALVVNRTKLPFPSPLSVSNIITGQRVVQEAGFLPPTPGTVLENPLENPDEILFDRLGTTVTATMQLILLLSDAIKKTASQQNIQQSTLQKLRELDKICNNGSDVAKRLKARLDLIRDADWVERRRFFEDITRFVTSVMSIGELLKAGSSEFGFPKQVLGGFSPVARLTKEVTVLLHNSSFRNLNDPSHAVPASATMAASPAQFSNNVPAHFQPLSPAPFSAVPSTPLSAVLGPAAQATVPFLAPGAQLAPGEQQRSNTMQSSSRTMTGISEMGFSAGVLSPRR</sequence>
<dbReference type="EMBL" id="JAVHJL010000002">
    <property type="protein sequence ID" value="KAK6509974.1"/>
    <property type="molecule type" value="Genomic_DNA"/>
</dbReference>
<dbReference type="InterPro" id="IPR003591">
    <property type="entry name" value="Leu-rich_rpt_typical-subtyp"/>
</dbReference>
<dbReference type="InterPro" id="IPR019487">
    <property type="entry name" value="RAM_signalling_pathway_SOG2"/>
</dbReference>
<dbReference type="Gene3D" id="3.80.10.10">
    <property type="entry name" value="Ribonuclease Inhibitor"/>
    <property type="match status" value="1"/>
</dbReference>
<evidence type="ECO:0000256" key="1">
    <source>
        <dbReference type="ARBA" id="ARBA00022614"/>
    </source>
</evidence>
<evidence type="ECO:0000313" key="4">
    <source>
        <dbReference type="EMBL" id="KAK6509974.1"/>
    </source>
</evidence>
<dbReference type="SUPFAM" id="SSF52058">
    <property type="entry name" value="L domain-like"/>
    <property type="match status" value="1"/>
</dbReference>